<keyword evidence="11" id="KW-0325">Glycoprotein</keyword>
<evidence type="ECO:0000256" key="10">
    <source>
        <dbReference type="ARBA" id="ARBA00023049"/>
    </source>
</evidence>
<dbReference type="STRING" id="50376.A0A517L5K5"/>
<dbReference type="PROSITE" id="PS50853">
    <property type="entry name" value="FN3"/>
    <property type="match status" value="1"/>
</dbReference>
<sequence length="478" mass="51041">MRCFPIALVGFLPAAVFADAQSYASSFFDEQSSICLPASWPSSSSPGVSANISQPLVPQSPNAELQDLLKEVDATNIENTILKLVSFGTRHTLSSQTDPKRGIGAARDWIAETMEGFGGGLEVSVQTYLQAPTTRIPVATNISNVIGRIEGSDGSGRVYVISGHYDSRVTDVLNAVDDAPGANDDASGVAVMMELARILSKTKPKATIIFTAVASEEQGLQGSAHLAATLKNSSTNVEAMLNNDIVGSSTGDAGQKDPFTIRVFAQGPPLTESATVSATRLQLGLENDSPARELARFTKEVAQNNATGMKEIAIICRLDRYLRGGDHSSFLAQGYTAIRFTEPNENFAHQHQDVRVENGTQYGDLPEFVDYDYVSRVARVNLATLWSLVEGPGVPRNVIVATTNLDNNSSLKWVKGAGAVTGYEIVWRPTDAPVWTNVVNVGLVNSVMLALSKDNVIFGVRAVGEGGYRSMAVVPFPG</sequence>
<reference evidence="14 15" key="1">
    <citation type="submission" date="2019-07" db="EMBL/GenBank/DDBJ databases">
        <title>Finished genome of Venturia effusa.</title>
        <authorList>
            <person name="Young C.A."/>
            <person name="Cox M.P."/>
            <person name="Ganley A.R.D."/>
            <person name="David W.J."/>
        </authorList>
    </citation>
    <scope>NUCLEOTIDE SEQUENCE [LARGE SCALE GENOMIC DNA]</scope>
    <source>
        <strain evidence="15">albino</strain>
    </source>
</reference>
<gene>
    <name evidence="14" type="ORF">FKW77_006627</name>
</gene>
<dbReference type="InterPro" id="IPR036116">
    <property type="entry name" value="FN3_sf"/>
</dbReference>
<dbReference type="PANTHER" id="PTHR12147:SF26">
    <property type="entry name" value="PEPTIDASE M28 DOMAIN-CONTAINING PROTEIN"/>
    <property type="match status" value="1"/>
</dbReference>
<evidence type="ECO:0000256" key="6">
    <source>
        <dbReference type="ARBA" id="ARBA00022723"/>
    </source>
</evidence>
<keyword evidence="7 12" id="KW-0732">Signal</keyword>
<organism evidence="14 15">
    <name type="scientific">Venturia effusa</name>
    <dbReference type="NCBI Taxonomy" id="50376"/>
    <lineage>
        <taxon>Eukaryota</taxon>
        <taxon>Fungi</taxon>
        <taxon>Dikarya</taxon>
        <taxon>Ascomycota</taxon>
        <taxon>Pezizomycotina</taxon>
        <taxon>Dothideomycetes</taxon>
        <taxon>Pleosporomycetidae</taxon>
        <taxon>Venturiales</taxon>
        <taxon>Venturiaceae</taxon>
        <taxon>Venturia</taxon>
    </lineage>
</organism>
<dbReference type="InterPro" id="IPR007484">
    <property type="entry name" value="Peptidase_M28"/>
</dbReference>
<evidence type="ECO:0000256" key="5">
    <source>
        <dbReference type="ARBA" id="ARBA00022670"/>
    </source>
</evidence>
<evidence type="ECO:0000256" key="7">
    <source>
        <dbReference type="ARBA" id="ARBA00022729"/>
    </source>
</evidence>
<keyword evidence="4" id="KW-0964">Secreted</keyword>
<evidence type="ECO:0000256" key="12">
    <source>
        <dbReference type="RuleBase" id="RU361240"/>
    </source>
</evidence>
<evidence type="ECO:0000313" key="14">
    <source>
        <dbReference type="EMBL" id="QDS70919.1"/>
    </source>
</evidence>
<dbReference type="InterPro" id="IPR045175">
    <property type="entry name" value="M28_fam"/>
</dbReference>
<evidence type="ECO:0000256" key="9">
    <source>
        <dbReference type="ARBA" id="ARBA00022833"/>
    </source>
</evidence>
<comment type="subcellular location">
    <subcellularLocation>
        <location evidence="2">Secreted</location>
    </subcellularLocation>
</comment>
<accession>A0A517L5K5</accession>
<evidence type="ECO:0000256" key="3">
    <source>
        <dbReference type="ARBA" id="ARBA00005634"/>
    </source>
</evidence>
<dbReference type="InterPro" id="IPR003961">
    <property type="entry name" value="FN3_dom"/>
</dbReference>
<evidence type="ECO:0000313" key="15">
    <source>
        <dbReference type="Proteomes" id="UP000316270"/>
    </source>
</evidence>
<dbReference type="AlphaFoldDB" id="A0A517L5K5"/>
<dbReference type="GO" id="GO:0046872">
    <property type="term" value="F:metal ion binding"/>
    <property type="evidence" value="ECO:0007669"/>
    <property type="project" value="UniProtKB-KW"/>
</dbReference>
<keyword evidence="6 12" id="KW-0479">Metal-binding</keyword>
<dbReference type="SUPFAM" id="SSF49265">
    <property type="entry name" value="Fibronectin type III"/>
    <property type="match status" value="1"/>
</dbReference>
<name>A0A517L5K5_9PEZI</name>
<dbReference type="OrthoDB" id="10013407at2759"/>
<keyword evidence="8 12" id="KW-0378">Hydrolase</keyword>
<dbReference type="EC" id="3.4.-.-" evidence="12"/>
<dbReference type="Gene3D" id="3.40.630.10">
    <property type="entry name" value="Zn peptidases"/>
    <property type="match status" value="1"/>
</dbReference>
<protein>
    <recommendedName>
        <fullName evidence="12">Peptide hydrolase</fullName>
        <ecNumber evidence="12">3.4.-.-</ecNumber>
    </recommendedName>
</protein>
<evidence type="ECO:0000256" key="4">
    <source>
        <dbReference type="ARBA" id="ARBA00022525"/>
    </source>
</evidence>
<comment type="similarity">
    <text evidence="3">Belongs to the peptidase M28 family. M28B subfamily.</text>
</comment>
<dbReference type="GO" id="GO:0006508">
    <property type="term" value="P:proteolysis"/>
    <property type="evidence" value="ECO:0007669"/>
    <property type="project" value="UniProtKB-KW"/>
</dbReference>
<dbReference type="Proteomes" id="UP000316270">
    <property type="component" value="Chromosome 5"/>
</dbReference>
<feature type="domain" description="Fibronectin type-III" evidence="13">
    <location>
        <begin position="394"/>
        <end position="478"/>
    </location>
</feature>
<proteinExistence type="inferred from homology"/>
<keyword evidence="10" id="KW-0482">Metalloprotease</keyword>
<dbReference type="GO" id="GO:0005576">
    <property type="term" value="C:extracellular region"/>
    <property type="evidence" value="ECO:0007669"/>
    <property type="project" value="UniProtKB-SubCell"/>
</dbReference>
<feature type="chain" id="PRO_5022262489" description="Peptide hydrolase" evidence="12">
    <location>
        <begin position="19"/>
        <end position="478"/>
    </location>
</feature>
<dbReference type="Pfam" id="PF04389">
    <property type="entry name" value="Peptidase_M28"/>
    <property type="match status" value="1"/>
</dbReference>
<evidence type="ECO:0000259" key="13">
    <source>
        <dbReference type="PROSITE" id="PS50853"/>
    </source>
</evidence>
<feature type="signal peptide" evidence="12">
    <location>
        <begin position="1"/>
        <end position="18"/>
    </location>
</feature>
<evidence type="ECO:0000256" key="11">
    <source>
        <dbReference type="ARBA" id="ARBA00023180"/>
    </source>
</evidence>
<dbReference type="GO" id="GO:0008235">
    <property type="term" value="F:metalloexopeptidase activity"/>
    <property type="evidence" value="ECO:0007669"/>
    <property type="project" value="InterPro"/>
</dbReference>
<dbReference type="CDD" id="cd00063">
    <property type="entry name" value="FN3"/>
    <property type="match status" value="1"/>
</dbReference>
<keyword evidence="5 12" id="KW-0645">Protease</keyword>
<dbReference type="SUPFAM" id="SSF53187">
    <property type="entry name" value="Zn-dependent exopeptidases"/>
    <property type="match status" value="1"/>
</dbReference>
<dbReference type="EMBL" id="CP042189">
    <property type="protein sequence ID" value="QDS70919.1"/>
    <property type="molecule type" value="Genomic_DNA"/>
</dbReference>
<dbReference type="PANTHER" id="PTHR12147">
    <property type="entry name" value="METALLOPEPTIDASE M28 FAMILY MEMBER"/>
    <property type="match status" value="1"/>
</dbReference>
<keyword evidence="15" id="KW-1185">Reference proteome</keyword>
<comment type="cofactor">
    <cofactor evidence="1">
        <name>Zn(2+)</name>
        <dbReference type="ChEBI" id="CHEBI:29105"/>
    </cofactor>
</comment>
<evidence type="ECO:0000256" key="8">
    <source>
        <dbReference type="ARBA" id="ARBA00022801"/>
    </source>
</evidence>
<keyword evidence="9 12" id="KW-0862">Zinc</keyword>
<evidence type="ECO:0000256" key="1">
    <source>
        <dbReference type="ARBA" id="ARBA00001947"/>
    </source>
</evidence>
<evidence type="ECO:0000256" key="2">
    <source>
        <dbReference type="ARBA" id="ARBA00004613"/>
    </source>
</evidence>